<organism evidence="3 4">
    <name type="scientific">Hafnia alvei FB1</name>
    <dbReference type="NCBI Taxonomy" id="1453496"/>
    <lineage>
        <taxon>Bacteria</taxon>
        <taxon>Pseudomonadati</taxon>
        <taxon>Pseudomonadota</taxon>
        <taxon>Gammaproteobacteria</taxon>
        <taxon>Enterobacterales</taxon>
        <taxon>Hafniaceae</taxon>
        <taxon>Hafnia</taxon>
    </lineage>
</organism>
<reference evidence="3 4" key="1">
    <citation type="journal article" date="2014" name="Gut Pathog.">
        <title>Gene clusters of Hafnia alvei strain FB1 important in survival and pathogenesis: a draft genome perspective.</title>
        <authorList>
            <person name="Tan J.Y."/>
            <person name="Yin W.F."/>
            <person name="Chan K.G."/>
        </authorList>
    </citation>
    <scope>NUCLEOTIDE SEQUENCE [LARGE SCALE GENOMIC DNA]</scope>
    <source>
        <strain evidence="3 4">FB1</strain>
    </source>
</reference>
<dbReference type="RefSeq" id="WP_025800505.1">
    <property type="nucleotide sequence ID" value="NZ_CP009706.1"/>
</dbReference>
<gene>
    <name evidence="3" type="ORF">AT03_05780</name>
</gene>
<proteinExistence type="predicted"/>
<accession>A0A097QZP6</accession>
<evidence type="ECO:0000259" key="2">
    <source>
        <dbReference type="Pfam" id="PF00419"/>
    </source>
</evidence>
<dbReference type="SUPFAM" id="SSF49401">
    <property type="entry name" value="Bacterial adhesins"/>
    <property type="match status" value="1"/>
</dbReference>
<dbReference type="HOGENOM" id="CLU_114111_2_1_6"/>
<protein>
    <submittedName>
        <fullName evidence="3">Fimbrial protein</fullName>
    </submittedName>
</protein>
<dbReference type="InterPro" id="IPR000259">
    <property type="entry name" value="Adhesion_dom_fimbrial"/>
</dbReference>
<dbReference type="Gene3D" id="2.60.40.1090">
    <property type="entry name" value="Fimbrial-type adhesion domain"/>
    <property type="match status" value="1"/>
</dbReference>
<dbReference type="PATRIC" id="fig|1453496.5.peg.1155"/>
<evidence type="ECO:0000313" key="3">
    <source>
        <dbReference type="EMBL" id="AIU71943.1"/>
    </source>
</evidence>
<keyword evidence="1" id="KW-0732">Signal</keyword>
<dbReference type="InterPro" id="IPR050263">
    <property type="entry name" value="Bact_Fimbrial_Adh_Pro"/>
</dbReference>
<feature type="chain" id="PRO_5001937083" evidence="1">
    <location>
        <begin position="26"/>
        <end position="178"/>
    </location>
</feature>
<dbReference type="EMBL" id="CP009706">
    <property type="protein sequence ID" value="AIU71943.1"/>
    <property type="molecule type" value="Genomic_DNA"/>
</dbReference>
<dbReference type="eggNOG" id="COG3539">
    <property type="taxonomic scope" value="Bacteria"/>
</dbReference>
<dbReference type="AlphaFoldDB" id="A0A097QZP6"/>
<dbReference type="KEGG" id="hav:AT03_05780"/>
<dbReference type="PANTHER" id="PTHR33420:SF33">
    <property type="entry name" value="MINOR FIMBRIAL SUBUNIT"/>
    <property type="match status" value="1"/>
</dbReference>
<dbReference type="OrthoDB" id="6637430at2"/>
<evidence type="ECO:0000313" key="4">
    <source>
        <dbReference type="Proteomes" id="UP000029986"/>
    </source>
</evidence>
<evidence type="ECO:0000256" key="1">
    <source>
        <dbReference type="SAM" id="SignalP"/>
    </source>
</evidence>
<dbReference type="InterPro" id="IPR036937">
    <property type="entry name" value="Adhesion_dom_fimbrial_sf"/>
</dbReference>
<feature type="signal peptide" evidence="1">
    <location>
        <begin position="1"/>
        <end position="25"/>
    </location>
</feature>
<sequence>MKIRLCDVKLFLLGVLLSINGSAFAALAPVSGGQAKDDSKSTLYIRGNIFEPAACKINQNNNLDVDFKRIALKKIDGVAFASVTPVDIVCSITTGATVQLEFQGTSSGKSNYLTTTLDNLAIALSDDATGKNIDLNTFFTIQKTQTIQLRAVPIKISDAVELKEGEFKATSTLITRYL</sequence>
<dbReference type="Proteomes" id="UP000029986">
    <property type="component" value="Chromosome"/>
</dbReference>
<feature type="domain" description="Fimbrial-type adhesion" evidence="2">
    <location>
        <begin position="45"/>
        <end position="177"/>
    </location>
</feature>
<keyword evidence="4" id="KW-1185">Reference proteome</keyword>
<name>A0A097QZP6_HAFAL</name>
<dbReference type="GO" id="GO:0009289">
    <property type="term" value="C:pilus"/>
    <property type="evidence" value="ECO:0007669"/>
    <property type="project" value="InterPro"/>
</dbReference>
<dbReference type="Pfam" id="PF00419">
    <property type="entry name" value="Fimbrial"/>
    <property type="match status" value="1"/>
</dbReference>
<dbReference type="GeneID" id="56890700"/>
<dbReference type="GO" id="GO:0043709">
    <property type="term" value="P:cell adhesion involved in single-species biofilm formation"/>
    <property type="evidence" value="ECO:0007669"/>
    <property type="project" value="TreeGrafter"/>
</dbReference>
<dbReference type="PANTHER" id="PTHR33420">
    <property type="entry name" value="FIMBRIAL SUBUNIT ELFA-RELATED"/>
    <property type="match status" value="1"/>
</dbReference>
<dbReference type="InterPro" id="IPR008966">
    <property type="entry name" value="Adhesion_dom_sf"/>
</dbReference>